<dbReference type="Pfam" id="PF25872">
    <property type="entry name" value="HTH_77"/>
    <property type="match status" value="1"/>
</dbReference>
<evidence type="ECO:0000313" key="4">
    <source>
        <dbReference type="EMBL" id="SOD94449.1"/>
    </source>
</evidence>
<proteinExistence type="predicted"/>
<dbReference type="InterPro" id="IPR058852">
    <property type="entry name" value="HTH_77"/>
</dbReference>
<dbReference type="Pfam" id="PF13271">
    <property type="entry name" value="DUF4062"/>
    <property type="match status" value="1"/>
</dbReference>
<sequence>MAGDPRGSADAPEPIATPDRRLRVFVSSTLEELAPERAAVRAAVRGLRLTPVMFDLGARAHPPRELYRAYLEQSDVFVGVYGERYGWIAPDMDVSGLEDEYDLSAGRPRLLYVRRVAPGREPRLDALITRIQAESGASTTPYDDAADLAERVADDLAVLLTERFAHSAAAPPGPAPGWLPTPATALVDRRAELALVTGLLDDPAVRLVTISGPGGIGKTRLALAAAQALADGRDAVRLVDLQSVRDPGDVPAAVAAALGVPVEGRRPVLERVADRLAGSRVLLLVDNLEQVLGAVPDLAQLLARCPGTQLLVTSRRILRLRGEHDVPLGPLGLPRAGDAEGIAGAPAVELFLARARQADPAFELDAAAADAVAEVVRRLEGLPLAIELVAARVRTLPPAALLRRLDSALDVRGPGPDVPDRQRTLRATVAWSHDLLDEQERALLARLSVCSGGATLDTVEALAGPDDGALDVADVLSSLVGHSLVTPTDTGEGEPRFRMLELVRAFAAERLRERGEESATRERLAVHLAKVSAAAADGLVGSEGALWAARLEAEAPDLLAALRWSVAADRADLAVGLAAPLARWWWARGLLGTMGQIADATADLPSATRLDAAAAGRLLWARGATRIALGRLEEAAPLFDALLAGARSGGDPWLLGHALTGSAMTRSPDDPQLPALLAEGVAELRRSGDTWSVVYGLVPLGDVALLSGDVAGAVAAHEEGLRLARGIGDEHLVATLLDQLALDALLAGDAAGARGRLTESAAVHRRVRDQEGLAYCLDGLAAVCLAQGDPRTAARLSGAATAARAEVGVTVWPMLRTLADGFEQTLRSALGEEEDRRQRAAGAALGPWQALEEGLAAISEPG</sequence>
<dbReference type="InterPro" id="IPR049945">
    <property type="entry name" value="AAA_22"/>
</dbReference>
<dbReference type="Pfam" id="PF13401">
    <property type="entry name" value="AAA_22"/>
    <property type="match status" value="1"/>
</dbReference>
<gene>
    <name evidence="4" type="ORF">SAMN06272739_0815</name>
</gene>
<dbReference type="RefSeq" id="WP_159961501.1">
    <property type="nucleotide sequence ID" value="NZ_OCNK01000001.1"/>
</dbReference>
<evidence type="ECO:0000259" key="2">
    <source>
        <dbReference type="Pfam" id="PF13401"/>
    </source>
</evidence>
<dbReference type="InterPro" id="IPR027417">
    <property type="entry name" value="P-loop_NTPase"/>
</dbReference>
<organism evidence="4 5">
    <name type="scientific">Blastococcus haudaquaticus</name>
    <dbReference type="NCBI Taxonomy" id="1938745"/>
    <lineage>
        <taxon>Bacteria</taxon>
        <taxon>Bacillati</taxon>
        <taxon>Actinomycetota</taxon>
        <taxon>Actinomycetes</taxon>
        <taxon>Geodermatophilales</taxon>
        <taxon>Geodermatophilaceae</taxon>
        <taxon>Blastococcus</taxon>
    </lineage>
</organism>
<dbReference type="Gene3D" id="1.25.40.10">
    <property type="entry name" value="Tetratricopeptide repeat domain"/>
    <property type="match status" value="1"/>
</dbReference>
<dbReference type="PANTHER" id="PTHR47691">
    <property type="entry name" value="REGULATOR-RELATED"/>
    <property type="match status" value="1"/>
</dbReference>
<accession>A0A286GH45</accession>
<dbReference type="InterPro" id="IPR011990">
    <property type="entry name" value="TPR-like_helical_dom_sf"/>
</dbReference>
<dbReference type="OrthoDB" id="3755432at2"/>
<dbReference type="PANTHER" id="PTHR47691:SF3">
    <property type="entry name" value="HTH-TYPE TRANSCRIPTIONAL REGULATOR RV0890C-RELATED"/>
    <property type="match status" value="1"/>
</dbReference>
<evidence type="ECO:0000259" key="1">
    <source>
        <dbReference type="Pfam" id="PF13271"/>
    </source>
</evidence>
<evidence type="ECO:0000259" key="3">
    <source>
        <dbReference type="Pfam" id="PF25872"/>
    </source>
</evidence>
<feature type="domain" description="Winged helix-turn-helix" evidence="3">
    <location>
        <begin position="436"/>
        <end position="512"/>
    </location>
</feature>
<dbReference type="PRINTS" id="PR00364">
    <property type="entry name" value="DISEASERSIST"/>
</dbReference>
<protein>
    <submittedName>
        <fullName evidence="4">Predicted ATPase</fullName>
    </submittedName>
</protein>
<feature type="domain" description="DUF4062" evidence="1">
    <location>
        <begin position="23"/>
        <end position="102"/>
    </location>
</feature>
<keyword evidence="5" id="KW-1185">Reference proteome</keyword>
<dbReference type="Proteomes" id="UP000219482">
    <property type="component" value="Unassembled WGS sequence"/>
</dbReference>
<dbReference type="SUPFAM" id="SSF48452">
    <property type="entry name" value="TPR-like"/>
    <property type="match status" value="1"/>
</dbReference>
<name>A0A286GH45_9ACTN</name>
<evidence type="ECO:0000313" key="5">
    <source>
        <dbReference type="Proteomes" id="UP000219482"/>
    </source>
</evidence>
<dbReference type="Gene3D" id="3.40.50.300">
    <property type="entry name" value="P-loop containing nucleotide triphosphate hydrolases"/>
    <property type="match status" value="1"/>
</dbReference>
<dbReference type="GO" id="GO:0016887">
    <property type="term" value="F:ATP hydrolysis activity"/>
    <property type="evidence" value="ECO:0007669"/>
    <property type="project" value="InterPro"/>
</dbReference>
<dbReference type="EMBL" id="OCNK01000001">
    <property type="protein sequence ID" value="SOD94449.1"/>
    <property type="molecule type" value="Genomic_DNA"/>
</dbReference>
<reference evidence="5" key="1">
    <citation type="submission" date="2017-09" db="EMBL/GenBank/DDBJ databases">
        <authorList>
            <person name="Varghese N."/>
            <person name="Submissions S."/>
        </authorList>
    </citation>
    <scope>NUCLEOTIDE SEQUENCE [LARGE SCALE GENOMIC DNA]</scope>
    <source>
        <strain evidence="5">DSM 44270</strain>
    </source>
</reference>
<feature type="domain" description="ORC1/DEAH AAA+ ATPase" evidence="2">
    <location>
        <begin position="207"/>
        <end position="303"/>
    </location>
</feature>
<dbReference type="AlphaFoldDB" id="A0A286GH45"/>
<dbReference type="SUPFAM" id="SSF52540">
    <property type="entry name" value="P-loop containing nucleoside triphosphate hydrolases"/>
    <property type="match status" value="1"/>
</dbReference>
<dbReference type="InterPro" id="IPR025139">
    <property type="entry name" value="DUF4062"/>
</dbReference>